<proteinExistence type="evidence at transcript level"/>
<dbReference type="AlphaFoldDB" id="A0A0K8RCK6"/>
<name>A0A0K8RCK6_IXORI</name>
<organism evidence="1">
    <name type="scientific">Ixodes ricinus</name>
    <name type="common">Common tick</name>
    <name type="synonym">Acarus ricinus</name>
    <dbReference type="NCBI Taxonomy" id="34613"/>
    <lineage>
        <taxon>Eukaryota</taxon>
        <taxon>Metazoa</taxon>
        <taxon>Ecdysozoa</taxon>
        <taxon>Arthropoda</taxon>
        <taxon>Chelicerata</taxon>
        <taxon>Arachnida</taxon>
        <taxon>Acari</taxon>
        <taxon>Parasitiformes</taxon>
        <taxon>Ixodida</taxon>
        <taxon>Ixodoidea</taxon>
        <taxon>Ixodidae</taxon>
        <taxon>Ixodinae</taxon>
        <taxon>Ixodes</taxon>
    </lineage>
</organism>
<evidence type="ECO:0000313" key="1">
    <source>
        <dbReference type="EMBL" id="JAA68875.1"/>
    </source>
</evidence>
<protein>
    <submittedName>
        <fullName evidence="1">Putative dynein light chain type 1</fullName>
    </submittedName>
</protein>
<sequence length="108" mass="12313">MKCFVSWVTYEPKLRPTVVVDVGPTVRGFGFTFTFSFRKPKPFPFSLVVRVRRRTKFRFLLTSCYVYLPTGPVGLGSGPYRTLRRSVPSSSTTSLPVPELVPVPTYFR</sequence>
<dbReference type="EMBL" id="GADI01004933">
    <property type="protein sequence ID" value="JAA68875.1"/>
    <property type="molecule type" value="mRNA"/>
</dbReference>
<accession>A0A0K8RCK6</accession>
<reference evidence="1" key="1">
    <citation type="submission" date="2012-12" db="EMBL/GenBank/DDBJ databases">
        <title>Identification and characterization of a phenylalanine ammonia-lyase gene family in Isatis indigotica Fort.</title>
        <authorList>
            <person name="Liu Q."/>
            <person name="Chen J."/>
            <person name="Zhou X."/>
            <person name="Di P."/>
            <person name="Xiao Y."/>
            <person name="Xuan H."/>
            <person name="Zhang L."/>
            <person name="Chen W."/>
        </authorList>
    </citation>
    <scope>NUCLEOTIDE SEQUENCE</scope>
    <source>
        <tissue evidence="1">Salivary gland</tissue>
    </source>
</reference>